<name>A0A365YRK1_9PROT</name>
<sequence>MVKLFAKSFEERRLFERRQYPKKFCRFYQRVVFEQSLSPWCGSVQQNARSSGITLNIPTGKIPQAWIASFLYRKRTLPDPFWEGMSSSGGSVRVMLPKSTCFAAARLPLTTIGPD</sequence>
<protein>
    <submittedName>
        <fullName evidence="1">Uncharacterized protein</fullName>
    </submittedName>
</protein>
<comment type="caution">
    <text evidence="1">The sequence shown here is derived from an EMBL/GenBank/DDBJ whole genome shotgun (WGS) entry which is preliminary data.</text>
</comment>
<evidence type="ECO:0000313" key="2">
    <source>
        <dbReference type="Proteomes" id="UP000252680"/>
    </source>
</evidence>
<proteinExistence type="predicted"/>
<gene>
    <name evidence="1" type="ORF">NJLHNGOC_12680</name>
</gene>
<accession>A0A365YRK1</accession>
<dbReference type="AlphaFoldDB" id="A0A365YRK1"/>
<keyword evidence="2" id="KW-1185">Reference proteome</keyword>
<organism evidence="1 2">
    <name type="scientific">Novacetimonas cocois</name>
    <dbReference type="NCBI Taxonomy" id="1747507"/>
    <lineage>
        <taxon>Bacteria</taxon>
        <taxon>Pseudomonadati</taxon>
        <taxon>Pseudomonadota</taxon>
        <taxon>Alphaproteobacteria</taxon>
        <taxon>Acetobacterales</taxon>
        <taxon>Acetobacteraceae</taxon>
        <taxon>Novacetimonas</taxon>
    </lineage>
</organism>
<reference evidence="1 2" key="1">
    <citation type="submission" date="2018-05" db="EMBL/GenBank/DDBJ databases">
        <title>Komagataeibacter cocois sp. nov., for a novel cellulose- producing strain isolated from coconut milk.</title>
        <authorList>
            <person name="Liu L."/>
            <person name="Wang Y."/>
            <person name="Liu S."/>
            <person name="Bi J."/>
            <person name="Chen H."/>
            <person name="Deng J."/>
            <person name="Zhang C."/>
            <person name="Hu Q."/>
            <person name="Li C."/>
        </authorList>
    </citation>
    <scope>NUCLEOTIDE SEQUENCE [LARGE SCALE GENOMIC DNA]</scope>
    <source>
        <strain evidence="1 2">WE7</strain>
    </source>
</reference>
<evidence type="ECO:0000313" key="1">
    <source>
        <dbReference type="EMBL" id="RBM05405.1"/>
    </source>
</evidence>
<dbReference type="Proteomes" id="UP000252680">
    <property type="component" value="Unassembled WGS sequence"/>
</dbReference>
<dbReference type="EMBL" id="QEXL01000018">
    <property type="protein sequence ID" value="RBM05405.1"/>
    <property type="molecule type" value="Genomic_DNA"/>
</dbReference>